<feature type="coiled-coil region" evidence="1">
    <location>
        <begin position="22"/>
        <end position="57"/>
    </location>
</feature>
<evidence type="ECO:0000256" key="2">
    <source>
        <dbReference type="SAM" id="MobiDB-lite"/>
    </source>
</evidence>
<evidence type="ECO:0000256" key="1">
    <source>
        <dbReference type="SAM" id="Coils"/>
    </source>
</evidence>
<dbReference type="EMBL" id="JADNYJ010000057">
    <property type="protein sequence ID" value="KAF8897058.1"/>
    <property type="molecule type" value="Genomic_DNA"/>
</dbReference>
<keyword evidence="4" id="KW-1185">Reference proteome</keyword>
<feature type="compositionally biased region" description="Polar residues" evidence="2">
    <location>
        <begin position="919"/>
        <end position="930"/>
    </location>
</feature>
<feature type="compositionally biased region" description="Polar residues" evidence="2">
    <location>
        <begin position="654"/>
        <end position="666"/>
    </location>
</feature>
<feature type="compositionally biased region" description="Polar residues" evidence="2">
    <location>
        <begin position="953"/>
        <end position="962"/>
    </location>
</feature>
<feature type="compositionally biased region" description="Polar residues" evidence="2">
    <location>
        <begin position="290"/>
        <end position="300"/>
    </location>
</feature>
<feature type="compositionally biased region" description="Polar residues" evidence="2">
    <location>
        <begin position="85"/>
        <end position="100"/>
    </location>
</feature>
<feature type="compositionally biased region" description="Polar residues" evidence="2">
    <location>
        <begin position="358"/>
        <end position="377"/>
    </location>
</feature>
<feature type="region of interest" description="Disordered" evidence="2">
    <location>
        <begin position="703"/>
        <end position="761"/>
    </location>
</feature>
<evidence type="ECO:0000313" key="3">
    <source>
        <dbReference type="EMBL" id="KAF8897058.1"/>
    </source>
</evidence>
<feature type="compositionally biased region" description="Basic and acidic residues" evidence="2">
    <location>
        <begin position="847"/>
        <end position="857"/>
    </location>
</feature>
<sequence length="1162" mass="125514">MDSSFPASPRRTYDIPKPETGLAEWTSKIKALQREVDADEEAEQKRLEEEIAAAREARLRRSRGMGRGSRVDSLDMTFHNDKLSALNNANDTSSNDTPKSMTERETDRETSLRKLMERNDVYNPDKISGSIPATSQKSQPVPLAAFIGGRATGPRLNKHAPQQDAHDPTQFVQPDVSAPHPVFGRGGIAMPGLASKKDTKASSSVVGSESSERYYPSSVKASSSIANSYLEKIDQASKKDSPDPHRHSYTGMPKSLPSVAVEKPNQKAENLMNRTATSPVRVGFPKPNPISASRSLSFPTKNDKILTPDSSPQHFKGSDNLQSKQDISSPSPKATLSDSLSWPTREVTIGSIPPLKSADSSGSRQNALSSTPKSMPLQSYLPKKEESSDRNSSSLPKSSADIFQSNSSTSNKLPSYLGINKTTSPGAGTTSTSDTPLRRIMERNNVYNPDKITAEEPRKSVAERAQSVSLAAFIGGSGKGPRLNRHAPQQDAHDPTQFIQPDVSAPHPIFGRGGVAMPGMMARRNTTPAEEVRDCEISERYRPPLSTKPTWPPASNKVVEKADEVPVSPKKTGNRERTTSAPDSQVPNVSASQSSGAFSSNRLAGRQSPSKESHNVASLRDRTISGPVYPQSSFQQSSRSSVSTPSLARPIQSIPKSSSLSPQIPITASPAFQKPPPPKELTPSISRLQGRGFVQNMVKASAHFESPPSPISSPEKSRPHSASAKKGSVLDRWQPGARSSSPTKSTSSSYASGMKRSSTQDSTSNLEAKFLLDASSSNGVHVIKSTISMPSLTKASSTTDHVPEEQPRTPEPYQRSRTPGLGSATTMVLIKPSLPHILHVDELGVKHDAGEGSRSDVTRFVAPAEITPSSKKSLIHPTKDRARKARKYNEAQSQSRRAVSPLAHSSRASLKEDIETDPSDQGTQTTSHTGPASLDKVGNNDNEQPSGVEVLNINMSTANNLGQPDPRGELTPSPALEPPADFIISKLDPSLASPPLRTSPLPSSPMKHVRIPSTGKRPTVMELAQTLMDPQNSEPPIGDTNRSADQHSPFVESSAPKPRTDLLQIQAEKRKSNYERYSALILPPLKEESPSPAGTLARSSNLVGAVTTESEHDPIVEDPEENNPVKQQFEVIPHVDLTHNLLNHGIFSKQRGCCVPTNMKHR</sequence>
<feature type="region of interest" description="Disordered" evidence="2">
    <location>
        <begin position="232"/>
        <end position="437"/>
    </location>
</feature>
<proteinExistence type="predicted"/>
<feature type="compositionally biased region" description="Basic and acidic residues" evidence="2">
    <location>
        <begin position="232"/>
        <end position="246"/>
    </location>
</feature>
<feature type="compositionally biased region" description="Low complexity" evidence="2">
    <location>
        <begin position="590"/>
        <end position="600"/>
    </location>
</feature>
<gene>
    <name evidence="3" type="ORF">CPB84DRAFT_1710041</name>
</gene>
<feature type="compositionally biased region" description="Low complexity" evidence="2">
    <location>
        <begin position="739"/>
        <end position="752"/>
    </location>
</feature>
<accession>A0A9P5NJ40</accession>
<feature type="compositionally biased region" description="Low complexity" evidence="2">
    <location>
        <begin position="989"/>
        <end position="1005"/>
    </location>
</feature>
<feature type="region of interest" description="Disordered" evidence="2">
    <location>
        <begin position="847"/>
        <end position="1013"/>
    </location>
</feature>
<feature type="compositionally biased region" description="Basic and acidic residues" evidence="2">
    <location>
        <begin position="530"/>
        <end position="542"/>
    </location>
</feature>
<feature type="compositionally biased region" description="Polar residues" evidence="2">
    <location>
        <begin position="579"/>
        <end position="589"/>
    </location>
</feature>
<feature type="compositionally biased region" description="Polar residues" evidence="2">
    <location>
        <begin position="791"/>
        <end position="800"/>
    </location>
</feature>
<feature type="compositionally biased region" description="Low complexity" evidence="2">
    <location>
        <begin position="422"/>
        <end position="435"/>
    </location>
</feature>
<reference evidence="3" key="1">
    <citation type="submission" date="2020-11" db="EMBL/GenBank/DDBJ databases">
        <authorList>
            <consortium name="DOE Joint Genome Institute"/>
            <person name="Ahrendt S."/>
            <person name="Riley R."/>
            <person name="Andreopoulos W."/>
            <person name="LaButti K."/>
            <person name="Pangilinan J."/>
            <person name="Ruiz-duenas F.J."/>
            <person name="Barrasa J.M."/>
            <person name="Sanchez-Garcia M."/>
            <person name="Camarero S."/>
            <person name="Miyauchi S."/>
            <person name="Serrano A."/>
            <person name="Linde D."/>
            <person name="Babiker R."/>
            <person name="Drula E."/>
            <person name="Ayuso-Fernandez I."/>
            <person name="Pacheco R."/>
            <person name="Padilla G."/>
            <person name="Ferreira P."/>
            <person name="Barriuso J."/>
            <person name="Kellner H."/>
            <person name="Castanera R."/>
            <person name="Alfaro M."/>
            <person name="Ramirez L."/>
            <person name="Pisabarro A.G."/>
            <person name="Kuo A."/>
            <person name="Tritt A."/>
            <person name="Lipzen A."/>
            <person name="He G."/>
            <person name="Yan M."/>
            <person name="Ng V."/>
            <person name="Cullen D."/>
            <person name="Martin F."/>
            <person name="Rosso M.-N."/>
            <person name="Henrissat B."/>
            <person name="Hibbett D."/>
            <person name="Martinez A.T."/>
            <person name="Grigoriev I.V."/>
        </authorList>
    </citation>
    <scope>NUCLEOTIDE SEQUENCE</scope>
    <source>
        <strain evidence="3">AH 44721</strain>
    </source>
</reference>
<name>A0A9P5NJ40_GYMJU</name>
<feature type="region of interest" description="Disordered" evidence="2">
    <location>
        <begin position="83"/>
        <end position="220"/>
    </location>
</feature>
<feature type="region of interest" description="Disordered" evidence="2">
    <location>
        <begin position="1029"/>
        <end position="1057"/>
    </location>
</feature>
<feature type="compositionally biased region" description="Polar residues" evidence="2">
    <location>
        <begin position="390"/>
        <end position="413"/>
    </location>
</feature>
<organism evidence="3 4">
    <name type="scientific">Gymnopilus junonius</name>
    <name type="common">Spectacular rustgill mushroom</name>
    <name type="synonym">Gymnopilus spectabilis subsp. junonius</name>
    <dbReference type="NCBI Taxonomy" id="109634"/>
    <lineage>
        <taxon>Eukaryota</taxon>
        <taxon>Fungi</taxon>
        <taxon>Dikarya</taxon>
        <taxon>Basidiomycota</taxon>
        <taxon>Agaricomycotina</taxon>
        <taxon>Agaricomycetes</taxon>
        <taxon>Agaricomycetidae</taxon>
        <taxon>Agaricales</taxon>
        <taxon>Agaricineae</taxon>
        <taxon>Hymenogastraceae</taxon>
        <taxon>Gymnopilus</taxon>
    </lineage>
</organism>
<comment type="caution">
    <text evidence="3">The sequence shown here is derived from an EMBL/GenBank/DDBJ whole genome shotgun (WGS) entry which is preliminary data.</text>
</comment>
<feature type="compositionally biased region" description="Low complexity" evidence="2">
    <location>
        <begin position="631"/>
        <end position="646"/>
    </location>
</feature>
<dbReference type="Proteomes" id="UP000724874">
    <property type="component" value="Unassembled WGS sequence"/>
</dbReference>
<feature type="compositionally biased region" description="Basic and acidic residues" evidence="2">
    <location>
        <begin position="101"/>
        <end position="120"/>
    </location>
</feature>
<dbReference type="AlphaFoldDB" id="A0A9P5NJ40"/>
<feature type="region of interest" description="Disordered" evidence="2">
    <location>
        <begin position="791"/>
        <end position="820"/>
    </location>
</feature>
<feature type="compositionally biased region" description="Polar residues" evidence="2">
    <location>
        <begin position="308"/>
        <end position="342"/>
    </location>
</feature>
<protein>
    <submittedName>
        <fullName evidence="3">Uncharacterized protein</fullName>
    </submittedName>
</protein>
<dbReference type="OrthoDB" id="6375767at2759"/>
<evidence type="ECO:0000313" key="4">
    <source>
        <dbReference type="Proteomes" id="UP000724874"/>
    </source>
</evidence>
<feature type="compositionally biased region" description="Basic and acidic residues" evidence="2">
    <location>
        <begin position="609"/>
        <end position="623"/>
    </location>
</feature>
<feature type="region of interest" description="Disordered" evidence="2">
    <location>
        <begin position="524"/>
        <end position="687"/>
    </location>
</feature>
<keyword evidence="1" id="KW-0175">Coiled coil</keyword>